<keyword evidence="4 5" id="KW-0472">Membrane</keyword>
<name>A0AAV9IEH1_9RHOD</name>
<dbReference type="GO" id="GO:0016020">
    <property type="term" value="C:membrane"/>
    <property type="evidence" value="ECO:0007669"/>
    <property type="project" value="UniProtKB-SubCell"/>
</dbReference>
<dbReference type="AlphaFoldDB" id="A0AAV9IEH1"/>
<dbReference type="Pfam" id="PF08507">
    <property type="entry name" value="COPI_assoc"/>
    <property type="match status" value="1"/>
</dbReference>
<comment type="caution">
    <text evidence="6">The sequence shown here is derived from an EMBL/GenBank/DDBJ whole genome shotgun (WGS) entry which is preliminary data.</text>
</comment>
<dbReference type="Proteomes" id="UP001300502">
    <property type="component" value="Unassembled WGS sequence"/>
</dbReference>
<evidence type="ECO:0000256" key="1">
    <source>
        <dbReference type="ARBA" id="ARBA00004141"/>
    </source>
</evidence>
<comment type="subcellular location">
    <subcellularLocation>
        <location evidence="1">Membrane</location>
        <topology evidence="1">Multi-pass membrane protein</topology>
    </subcellularLocation>
</comment>
<evidence type="ECO:0000256" key="4">
    <source>
        <dbReference type="ARBA" id="ARBA00023136"/>
    </source>
</evidence>
<organism evidence="6 7">
    <name type="scientific">Galdieria yellowstonensis</name>
    <dbReference type="NCBI Taxonomy" id="3028027"/>
    <lineage>
        <taxon>Eukaryota</taxon>
        <taxon>Rhodophyta</taxon>
        <taxon>Bangiophyceae</taxon>
        <taxon>Galdieriales</taxon>
        <taxon>Galdieriaceae</taxon>
        <taxon>Galdieria</taxon>
    </lineage>
</organism>
<accession>A0AAV9IEH1</accession>
<keyword evidence="3 5" id="KW-1133">Transmembrane helix</keyword>
<evidence type="ECO:0000256" key="2">
    <source>
        <dbReference type="ARBA" id="ARBA00022692"/>
    </source>
</evidence>
<feature type="transmembrane region" description="Helical" evidence="5">
    <location>
        <begin position="102"/>
        <end position="123"/>
    </location>
</feature>
<evidence type="ECO:0000256" key="3">
    <source>
        <dbReference type="ARBA" id="ARBA00022989"/>
    </source>
</evidence>
<keyword evidence="7" id="KW-1185">Reference proteome</keyword>
<dbReference type="PROSITE" id="PS51257">
    <property type="entry name" value="PROKAR_LIPOPROTEIN"/>
    <property type="match status" value="1"/>
</dbReference>
<feature type="transmembrane region" description="Helical" evidence="5">
    <location>
        <begin position="49"/>
        <end position="69"/>
    </location>
</feature>
<evidence type="ECO:0000313" key="7">
    <source>
        <dbReference type="Proteomes" id="UP001300502"/>
    </source>
</evidence>
<dbReference type="InterPro" id="IPR013714">
    <property type="entry name" value="Golgi_TVP15"/>
</dbReference>
<keyword evidence="2 5" id="KW-0812">Transmembrane</keyword>
<reference evidence="6 7" key="1">
    <citation type="submission" date="2022-07" db="EMBL/GenBank/DDBJ databases">
        <title>Genome-wide signatures of adaptation to extreme environments.</title>
        <authorList>
            <person name="Cho C.H."/>
            <person name="Yoon H.S."/>
        </authorList>
    </citation>
    <scope>NUCLEOTIDE SEQUENCE [LARGE SCALE GENOMIC DNA]</scope>
    <source>
        <strain evidence="6 7">108.79 E11</strain>
    </source>
</reference>
<protein>
    <submittedName>
        <fullName evidence="6">Uncharacterized protein</fullName>
    </submittedName>
</protein>
<proteinExistence type="predicted"/>
<gene>
    <name evidence="6" type="ORF">GAYE_SCF16G3652</name>
</gene>
<feature type="transmembrane region" description="Helical" evidence="5">
    <location>
        <begin position="76"/>
        <end position="96"/>
    </location>
</feature>
<evidence type="ECO:0000256" key="5">
    <source>
        <dbReference type="SAM" id="Phobius"/>
    </source>
</evidence>
<sequence>MMKWTFQNYVLVLRFPWSFFNIWGACLAFTSCISGVASLLQWISFRETVIAIYIILFGTFWLLLELFPFSALQWDALYCWWSRGLLMILLGVLQWTSSMFSFFVGCLVFALGCSCVLVTFISLRYPGFCPDSMTTLFHSTLEEQPEYIPPPPV</sequence>
<dbReference type="EMBL" id="JANCYU010000033">
    <property type="protein sequence ID" value="KAK4525743.1"/>
    <property type="molecule type" value="Genomic_DNA"/>
</dbReference>
<evidence type="ECO:0000313" key="6">
    <source>
        <dbReference type="EMBL" id="KAK4525743.1"/>
    </source>
</evidence>
<feature type="transmembrane region" description="Helical" evidence="5">
    <location>
        <begin position="20"/>
        <end position="43"/>
    </location>
</feature>